<comment type="caution">
    <text evidence="3">The sequence shown here is derived from an EMBL/GenBank/DDBJ whole genome shotgun (WGS) entry which is preliminary data.</text>
</comment>
<evidence type="ECO:0000313" key="4">
    <source>
        <dbReference type="Proteomes" id="UP000247755"/>
    </source>
</evidence>
<gene>
    <name evidence="3" type="ORF">NA66_10092</name>
</gene>
<dbReference type="Proteomes" id="UP000247755">
    <property type="component" value="Unassembled WGS sequence"/>
</dbReference>
<dbReference type="PANTHER" id="PTHR33678:SF1">
    <property type="entry name" value="BLL1576 PROTEIN"/>
    <property type="match status" value="1"/>
</dbReference>
<name>A0A318IVN8_BURPY</name>
<reference evidence="3 4" key="1">
    <citation type="submission" date="2018-05" db="EMBL/GenBank/DDBJ databases">
        <title>Comparative genomics of bacterial root endophytes of switchgrass collected from native prairies over two seasons.</title>
        <authorList>
            <person name="Tang Y."/>
        </authorList>
    </citation>
    <scope>NUCLEOTIDE SEQUENCE [LARGE SCALE GENOMIC DNA]</scope>
    <source>
        <strain evidence="3 4">NFIX32</strain>
    </source>
</reference>
<feature type="domain" description="Transposase IS66 central" evidence="1">
    <location>
        <begin position="1"/>
        <end position="159"/>
    </location>
</feature>
<dbReference type="EMBL" id="QJJY01000009">
    <property type="protein sequence ID" value="PXX33741.1"/>
    <property type="molecule type" value="Genomic_DNA"/>
</dbReference>
<protein>
    <submittedName>
        <fullName evidence="3">Transposase IS66-like protein</fullName>
    </submittedName>
</protein>
<proteinExistence type="predicted"/>
<dbReference type="Pfam" id="PF03050">
    <property type="entry name" value="DDE_Tnp_IS66"/>
    <property type="match status" value="1"/>
</dbReference>
<feature type="domain" description="Transposase IS66 C-terminal" evidence="2">
    <location>
        <begin position="166"/>
        <end position="204"/>
    </location>
</feature>
<evidence type="ECO:0000259" key="1">
    <source>
        <dbReference type="Pfam" id="PF03050"/>
    </source>
</evidence>
<dbReference type="InterPro" id="IPR004291">
    <property type="entry name" value="Transposase_IS66_central"/>
</dbReference>
<dbReference type="InterPro" id="IPR052344">
    <property type="entry name" value="Transposase-related"/>
</dbReference>
<dbReference type="AlphaFoldDB" id="A0A318IVN8"/>
<dbReference type="PANTHER" id="PTHR33678">
    <property type="entry name" value="BLL1576 PROTEIN"/>
    <property type="match status" value="1"/>
</dbReference>
<evidence type="ECO:0000259" key="2">
    <source>
        <dbReference type="Pfam" id="PF13817"/>
    </source>
</evidence>
<organism evidence="3 4">
    <name type="scientific">Burkholderia pyrrocinia</name>
    <name type="common">Pseudomonas pyrrocinia</name>
    <dbReference type="NCBI Taxonomy" id="60550"/>
    <lineage>
        <taxon>Bacteria</taxon>
        <taxon>Pseudomonadati</taxon>
        <taxon>Pseudomonadota</taxon>
        <taxon>Betaproteobacteria</taxon>
        <taxon>Burkholderiales</taxon>
        <taxon>Burkholderiaceae</taxon>
        <taxon>Burkholderia</taxon>
        <taxon>Burkholderia cepacia complex</taxon>
    </lineage>
</organism>
<sequence length="211" mass="24641">MTDGYEPYNDIAQRYELEHLGCWEHVKRYFVKAEDSVPKAARTSDLLASRFIKLIGRLFAAEARTETWEVERRQRLRRRYSVRVLDAIHALALEQSPGVMPKSLLGKGLTYLREQWPKLIRYVENGNWPISNNPCENSIRPFCVGRRSWLFADTVHGVEASANLYSLVETCRANRIDPYRYLTWLFQCLPLAKSVDDYDALLPWMMPADLR</sequence>
<accession>A0A318IVN8</accession>
<dbReference type="Pfam" id="PF13817">
    <property type="entry name" value="DDE_Tnp_IS66_C"/>
    <property type="match status" value="1"/>
</dbReference>
<evidence type="ECO:0000313" key="3">
    <source>
        <dbReference type="EMBL" id="PXX33741.1"/>
    </source>
</evidence>
<dbReference type="InterPro" id="IPR039552">
    <property type="entry name" value="IS66_C"/>
</dbReference>